<evidence type="ECO:0000313" key="2">
    <source>
        <dbReference type="EMBL" id="CAG6626100.1"/>
    </source>
</evidence>
<dbReference type="AlphaFoldDB" id="A0A8D8Q6V8"/>
<protein>
    <submittedName>
        <fullName evidence="2">Uncharacterized protein</fullName>
    </submittedName>
</protein>
<name>A0A8D8Q6V8_9HEMI</name>
<dbReference type="EMBL" id="HBUF01061754">
    <property type="protein sequence ID" value="CAG6626100.1"/>
    <property type="molecule type" value="Transcribed_RNA"/>
</dbReference>
<organism evidence="2">
    <name type="scientific">Cacopsylla melanoneura</name>
    <dbReference type="NCBI Taxonomy" id="428564"/>
    <lineage>
        <taxon>Eukaryota</taxon>
        <taxon>Metazoa</taxon>
        <taxon>Ecdysozoa</taxon>
        <taxon>Arthropoda</taxon>
        <taxon>Hexapoda</taxon>
        <taxon>Insecta</taxon>
        <taxon>Pterygota</taxon>
        <taxon>Neoptera</taxon>
        <taxon>Paraneoptera</taxon>
        <taxon>Hemiptera</taxon>
        <taxon>Sternorrhyncha</taxon>
        <taxon>Psylloidea</taxon>
        <taxon>Psyllidae</taxon>
        <taxon>Psyllinae</taxon>
        <taxon>Cacopsylla</taxon>
    </lineage>
</organism>
<proteinExistence type="predicted"/>
<sequence>MLKSTPLLYQSYITGHFAIVTPSASVLFSCSTGFLLFVLLVHCFSELITISSVHQKLVYSSVYSCIREYETNLGNCCTGQQAFEFLCFKLSTFELGRKE</sequence>
<keyword evidence="1" id="KW-1133">Transmembrane helix</keyword>
<feature type="transmembrane region" description="Helical" evidence="1">
    <location>
        <begin position="12"/>
        <end position="41"/>
    </location>
</feature>
<accession>A0A8D8Q6V8</accession>
<keyword evidence="1" id="KW-0812">Transmembrane</keyword>
<evidence type="ECO:0000256" key="1">
    <source>
        <dbReference type="SAM" id="Phobius"/>
    </source>
</evidence>
<keyword evidence="1" id="KW-0472">Membrane</keyword>
<reference evidence="2" key="1">
    <citation type="submission" date="2021-05" db="EMBL/GenBank/DDBJ databases">
        <authorList>
            <person name="Alioto T."/>
            <person name="Alioto T."/>
            <person name="Gomez Garrido J."/>
        </authorList>
    </citation>
    <scope>NUCLEOTIDE SEQUENCE</scope>
</reference>
<dbReference type="EMBL" id="HBUF01061756">
    <property type="protein sequence ID" value="CAG6626104.1"/>
    <property type="molecule type" value="Transcribed_RNA"/>
</dbReference>
<dbReference type="EMBL" id="HBUF01061755">
    <property type="protein sequence ID" value="CAG6626102.1"/>
    <property type="molecule type" value="Transcribed_RNA"/>
</dbReference>
<dbReference type="PROSITE" id="PS51257">
    <property type="entry name" value="PROKAR_LIPOPROTEIN"/>
    <property type="match status" value="1"/>
</dbReference>